<organism evidence="2">
    <name type="scientific">Neisseria gonorrhoeae</name>
    <dbReference type="NCBI Taxonomy" id="485"/>
    <lineage>
        <taxon>Bacteria</taxon>
        <taxon>Pseudomonadati</taxon>
        <taxon>Pseudomonadota</taxon>
        <taxon>Betaproteobacteria</taxon>
        <taxon>Neisseriales</taxon>
        <taxon>Neisseriaceae</taxon>
        <taxon>Neisseria</taxon>
    </lineage>
</organism>
<dbReference type="AlphaFoldDB" id="A0AB74EHX3"/>
<gene>
    <name evidence="2" type="ORF">WHOF_01612</name>
</gene>
<dbReference type="EMBL" id="LT591897">
    <property type="protein sequence ID" value="SBQ21921.1"/>
    <property type="molecule type" value="Genomic_DNA"/>
</dbReference>
<feature type="compositionally biased region" description="Basic residues" evidence="1">
    <location>
        <begin position="88"/>
        <end position="110"/>
    </location>
</feature>
<accession>A0AB74EHX3</accession>
<protein>
    <submittedName>
        <fullName evidence="2">Uncharacterized protein</fullName>
    </submittedName>
</protein>
<evidence type="ECO:0000256" key="1">
    <source>
        <dbReference type="SAM" id="MobiDB-lite"/>
    </source>
</evidence>
<feature type="region of interest" description="Disordered" evidence="1">
    <location>
        <begin position="83"/>
        <end position="110"/>
    </location>
</feature>
<evidence type="ECO:0000313" key="2">
    <source>
        <dbReference type="EMBL" id="SBQ21921.1"/>
    </source>
</evidence>
<sequence>MIDQFRPGYRAVVCQSHQRIDRFARITARIDRIGRDINQTELLIAFVNAGNHRLAFRLAVTIRTRKNFRRLYFRQKIRQTLRISGQCRRQKDKGGKKRRYPRPKRRHTPD</sequence>
<proteinExistence type="predicted"/>
<reference evidence="2" key="1">
    <citation type="submission" date="2016-06" db="EMBL/GenBank/DDBJ databases">
        <authorList>
            <consortium name="Pathogen Informatics"/>
        </authorList>
    </citation>
    <scope>NUCLEOTIDE SEQUENCE</scope>
    <source>
        <strain evidence="2">WHO F</strain>
    </source>
</reference>
<name>A0AB74EHX3_NEIGO</name>
<dbReference type="Proteomes" id="UP000239837">
    <property type="component" value="Chromosome"/>
</dbReference>